<dbReference type="GO" id="GO:0006412">
    <property type="term" value="P:translation"/>
    <property type="evidence" value="ECO:0007669"/>
    <property type="project" value="InterPro"/>
</dbReference>
<comment type="caution">
    <text evidence="7">The sequence shown here is derived from an EMBL/GenBank/DDBJ whole genome shotgun (WGS) entry which is preliminary data.</text>
</comment>
<evidence type="ECO:0000256" key="4">
    <source>
        <dbReference type="ARBA" id="ARBA00022980"/>
    </source>
</evidence>
<protein>
    <recommendedName>
        <fullName evidence="6">Ribosomal protein L9 domain-containing protein</fullName>
    </recommendedName>
</protein>
<dbReference type="NCBIfam" id="TIGR00158">
    <property type="entry name" value="L9"/>
    <property type="match status" value="1"/>
</dbReference>
<dbReference type="SUPFAM" id="SSF55653">
    <property type="entry name" value="Ribosomal protein L9 C-domain"/>
    <property type="match status" value="1"/>
</dbReference>
<dbReference type="InterPro" id="IPR000244">
    <property type="entry name" value="Ribosomal_bL9"/>
</dbReference>
<feature type="domain" description="Ribosomal protein L9" evidence="6">
    <location>
        <begin position="13"/>
        <end position="40"/>
    </location>
</feature>
<dbReference type="GO" id="GO:0003735">
    <property type="term" value="F:structural constituent of ribosome"/>
    <property type="evidence" value="ECO:0007669"/>
    <property type="project" value="InterPro"/>
</dbReference>
<sequence>MNVILLEKVGRLGGVGDTAAVKAGYARNFLFPTGKAIPATKTNLTDFEARRAELMAAHNEKVAAAQARAAKIKALRVEIEVNAGDEGKLFGSVGTKDIADAANAAAGSDLVKSEVRLPIGAIREIGDYEISIDLGFDVEEMITVAVVPAKVQA</sequence>
<dbReference type="EMBL" id="LAZR01000001">
    <property type="protein sequence ID" value="KKO12384.1"/>
    <property type="molecule type" value="Genomic_DNA"/>
</dbReference>
<evidence type="ECO:0000313" key="7">
    <source>
        <dbReference type="EMBL" id="KKO12384.1"/>
    </source>
</evidence>
<dbReference type="InterPro" id="IPR020594">
    <property type="entry name" value="Ribosomal_bL9_bac/chp"/>
</dbReference>
<dbReference type="SUPFAM" id="SSF55658">
    <property type="entry name" value="L9 N-domain-like"/>
    <property type="match status" value="1"/>
</dbReference>
<keyword evidence="3" id="KW-0694">RNA-binding</keyword>
<name>A0A0F9Z566_9ZZZZ</name>
<proteinExistence type="inferred from homology"/>
<dbReference type="PROSITE" id="PS00651">
    <property type="entry name" value="RIBOSOMAL_L9"/>
    <property type="match status" value="1"/>
</dbReference>
<dbReference type="PANTHER" id="PTHR21368">
    <property type="entry name" value="50S RIBOSOMAL PROTEIN L9"/>
    <property type="match status" value="1"/>
</dbReference>
<dbReference type="AlphaFoldDB" id="A0A0F9Z566"/>
<dbReference type="Gene3D" id="3.40.5.10">
    <property type="entry name" value="Ribosomal protein L9, N-terminal domain"/>
    <property type="match status" value="1"/>
</dbReference>
<dbReference type="InterPro" id="IPR020070">
    <property type="entry name" value="Ribosomal_bL9_N"/>
</dbReference>
<keyword evidence="4" id="KW-0689">Ribosomal protein</keyword>
<dbReference type="GO" id="GO:1990904">
    <property type="term" value="C:ribonucleoprotein complex"/>
    <property type="evidence" value="ECO:0007669"/>
    <property type="project" value="UniProtKB-KW"/>
</dbReference>
<reference evidence="7" key="1">
    <citation type="journal article" date="2015" name="Nature">
        <title>Complex archaea that bridge the gap between prokaryotes and eukaryotes.</title>
        <authorList>
            <person name="Spang A."/>
            <person name="Saw J.H."/>
            <person name="Jorgensen S.L."/>
            <person name="Zaremba-Niedzwiedzka K."/>
            <person name="Martijn J."/>
            <person name="Lind A.E."/>
            <person name="van Eijk R."/>
            <person name="Schleper C."/>
            <person name="Guy L."/>
            <person name="Ettema T.J."/>
        </authorList>
    </citation>
    <scope>NUCLEOTIDE SEQUENCE</scope>
</reference>
<dbReference type="InterPro" id="IPR009027">
    <property type="entry name" value="Ribosomal_bL9/RNase_H1_N"/>
</dbReference>
<dbReference type="Pfam" id="PF03948">
    <property type="entry name" value="Ribosomal_L9_C"/>
    <property type="match status" value="1"/>
</dbReference>
<dbReference type="HAMAP" id="MF_00503">
    <property type="entry name" value="Ribosomal_bL9"/>
    <property type="match status" value="1"/>
</dbReference>
<dbReference type="Gene3D" id="3.10.430.100">
    <property type="entry name" value="Ribosomal protein L9, C-terminal domain"/>
    <property type="match status" value="1"/>
</dbReference>
<dbReference type="InterPro" id="IPR036935">
    <property type="entry name" value="Ribosomal_bL9_N_sf"/>
</dbReference>
<evidence type="ECO:0000259" key="6">
    <source>
        <dbReference type="PROSITE" id="PS00651"/>
    </source>
</evidence>
<organism evidence="7">
    <name type="scientific">marine sediment metagenome</name>
    <dbReference type="NCBI Taxonomy" id="412755"/>
    <lineage>
        <taxon>unclassified sequences</taxon>
        <taxon>metagenomes</taxon>
        <taxon>ecological metagenomes</taxon>
    </lineage>
</organism>
<keyword evidence="5" id="KW-0687">Ribonucleoprotein</keyword>
<keyword evidence="2" id="KW-0699">rRNA-binding</keyword>
<comment type="similarity">
    <text evidence="1">Belongs to the bacterial ribosomal protein bL9 family.</text>
</comment>
<dbReference type="InterPro" id="IPR020069">
    <property type="entry name" value="Ribosomal_bL9_C"/>
</dbReference>
<dbReference type="Pfam" id="PF01281">
    <property type="entry name" value="Ribosomal_L9_N"/>
    <property type="match status" value="1"/>
</dbReference>
<dbReference type="GO" id="GO:0019843">
    <property type="term" value="F:rRNA binding"/>
    <property type="evidence" value="ECO:0007669"/>
    <property type="project" value="UniProtKB-KW"/>
</dbReference>
<dbReference type="InterPro" id="IPR036791">
    <property type="entry name" value="Ribosomal_bL9_C_sf"/>
</dbReference>
<gene>
    <name evidence="7" type="ORF">LCGC14_0003950</name>
</gene>
<evidence type="ECO:0000256" key="1">
    <source>
        <dbReference type="ARBA" id="ARBA00010605"/>
    </source>
</evidence>
<evidence type="ECO:0000256" key="5">
    <source>
        <dbReference type="ARBA" id="ARBA00023274"/>
    </source>
</evidence>
<evidence type="ECO:0000256" key="2">
    <source>
        <dbReference type="ARBA" id="ARBA00022730"/>
    </source>
</evidence>
<evidence type="ECO:0000256" key="3">
    <source>
        <dbReference type="ARBA" id="ARBA00022884"/>
    </source>
</evidence>
<dbReference type="GO" id="GO:0005840">
    <property type="term" value="C:ribosome"/>
    <property type="evidence" value="ECO:0007669"/>
    <property type="project" value="UniProtKB-KW"/>
</dbReference>
<accession>A0A0F9Z566</accession>